<keyword evidence="9" id="KW-0472">Membrane</keyword>
<evidence type="ECO:0000313" key="12">
    <source>
        <dbReference type="Proteomes" id="UP001500279"/>
    </source>
</evidence>
<dbReference type="Proteomes" id="UP001500279">
    <property type="component" value="Unassembled WGS sequence"/>
</dbReference>
<name>A0ABP3UPV2_9BURK</name>
<keyword evidence="3" id="KW-0597">Phosphoprotein</keyword>
<dbReference type="SUPFAM" id="SSF55874">
    <property type="entry name" value="ATPase domain of HSP90 chaperone/DNA topoisomerase II/histidine kinase"/>
    <property type="match status" value="1"/>
</dbReference>
<dbReference type="InterPro" id="IPR003661">
    <property type="entry name" value="HisK_dim/P_dom"/>
</dbReference>
<keyword evidence="9" id="KW-1133">Transmembrane helix</keyword>
<dbReference type="SMART" id="SM00388">
    <property type="entry name" value="HisKA"/>
    <property type="match status" value="1"/>
</dbReference>
<dbReference type="InterPro" id="IPR005467">
    <property type="entry name" value="His_kinase_dom"/>
</dbReference>
<evidence type="ECO:0000256" key="2">
    <source>
        <dbReference type="ARBA" id="ARBA00012438"/>
    </source>
</evidence>
<gene>
    <name evidence="11" type="ORF">GCM10009107_01640</name>
</gene>
<dbReference type="Pfam" id="PF02518">
    <property type="entry name" value="HATPase_c"/>
    <property type="match status" value="1"/>
</dbReference>
<accession>A0ABP3UPV2</accession>
<dbReference type="SMART" id="SM00387">
    <property type="entry name" value="HATPase_c"/>
    <property type="match status" value="1"/>
</dbReference>
<dbReference type="Gene3D" id="1.10.287.130">
    <property type="match status" value="1"/>
</dbReference>
<evidence type="ECO:0000256" key="1">
    <source>
        <dbReference type="ARBA" id="ARBA00000085"/>
    </source>
</evidence>
<proteinExistence type="predicted"/>
<keyword evidence="4" id="KW-0808">Transferase</keyword>
<dbReference type="PROSITE" id="PS50109">
    <property type="entry name" value="HIS_KIN"/>
    <property type="match status" value="1"/>
</dbReference>
<dbReference type="PANTHER" id="PTHR43065:SF10">
    <property type="entry name" value="PEROXIDE STRESS-ACTIVATED HISTIDINE KINASE MAK3"/>
    <property type="match status" value="1"/>
</dbReference>
<dbReference type="Gene3D" id="6.10.340.10">
    <property type="match status" value="1"/>
</dbReference>
<dbReference type="InterPro" id="IPR004358">
    <property type="entry name" value="Sig_transdc_His_kin-like_C"/>
</dbReference>
<sequence>MLLAFLLLAWVPSAALSWLSFSRTRSAMTAQIERSLAAQAGTLQTDIDTMLFERFQNALVWSRSELMQDLALGDVDKRVSNYLVGLQRGYGEVYTSLDCQRDDGQVLASASAQRIGRQAAPLSPEQLSVQARLPGGFAQLYLAAPTNDGRAELVIDTPVTQAYAQPGAAAMQMRLNFDPRQIDRLLDTAAAGRREIVVVDAQGRWVAASAGLRGSDWPSAAGRQWARQAAASSEAQLQLPQGAMLAGRSHSQARPGFAGTGWTTLVLEPLDAALQPVVEMAWIFVGLLLAVLLAALVASTWIASAIARPIALLTARTQRRTAAPDEAPVRSRIAELDTLGRAYADMTRQLDSSRQELVRTSKMAMLGELAAVLGHEVRTPLGILRSSAQVLKRDPQLGDEARELMGFIDSETQRLNTLVTTLLDTARPRLPHFARCDLHALLQRCVQMHALKQADSAQAKVTLSLLATQAEIEADEEQLMQAVFNLLSNAAQAADADGRVLLSTADDGDGVTLSCGDDGPGIPPALAERIFDPFVSGREGGIGLGLAVVRQVVHAHRGSMVVGTSTLGGAAFTLRLPRVRAALPGDLA</sequence>
<evidence type="ECO:0000256" key="8">
    <source>
        <dbReference type="ARBA" id="ARBA00023012"/>
    </source>
</evidence>
<evidence type="ECO:0000256" key="9">
    <source>
        <dbReference type="SAM" id="Phobius"/>
    </source>
</evidence>
<evidence type="ECO:0000256" key="5">
    <source>
        <dbReference type="ARBA" id="ARBA00022741"/>
    </source>
</evidence>
<keyword evidence="9" id="KW-0812">Transmembrane</keyword>
<dbReference type="CDD" id="cd00082">
    <property type="entry name" value="HisKA"/>
    <property type="match status" value="1"/>
</dbReference>
<dbReference type="InterPro" id="IPR003594">
    <property type="entry name" value="HATPase_dom"/>
</dbReference>
<protein>
    <recommendedName>
        <fullName evidence="2">histidine kinase</fullName>
        <ecNumber evidence="2">2.7.13.3</ecNumber>
    </recommendedName>
</protein>
<organism evidence="11 12">
    <name type="scientific">Ideonella azotifigens</name>
    <dbReference type="NCBI Taxonomy" id="513160"/>
    <lineage>
        <taxon>Bacteria</taxon>
        <taxon>Pseudomonadati</taxon>
        <taxon>Pseudomonadota</taxon>
        <taxon>Betaproteobacteria</taxon>
        <taxon>Burkholderiales</taxon>
        <taxon>Sphaerotilaceae</taxon>
        <taxon>Ideonella</taxon>
    </lineage>
</organism>
<dbReference type="PANTHER" id="PTHR43065">
    <property type="entry name" value="SENSOR HISTIDINE KINASE"/>
    <property type="match status" value="1"/>
</dbReference>
<comment type="caution">
    <text evidence="11">The sequence shown here is derived from an EMBL/GenBank/DDBJ whole genome shotgun (WGS) entry which is preliminary data.</text>
</comment>
<keyword evidence="12" id="KW-1185">Reference proteome</keyword>
<dbReference type="PRINTS" id="PR00344">
    <property type="entry name" value="BCTRLSENSOR"/>
</dbReference>
<keyword evidence="8" id="KW-0902">Two-component regulatory system</keyword>
<dbReference type="EC" id="2.7.13.3" evidence="2"/>
<keyword evidence="6" id="KW-0418">Kinase</keyword>
<evidence type="ECO:0000256" key="3">
    <source>
        <dbReference type="ARBA" id="ARBA00022553"/>
    </source>
</evidence>
<comment type="catalytic activity">
    <reaction evidence="1">
        <text>ATP + protein L-histidine = ADP + protein N-phospho-L-histidine.</text>
        <dbReference type="EC" id="2.7.13.3"/>
    </reaction>
</comment>
<dbReference type="EMBL" id="BAAAEW010000002">
    <property type="protein sequence ID" value="GAA0740216.1"/>
    <property type="molecule type" value="Genomic_DNA"/>
</dbReference>
<dbReference type="CDD" id="cd00075">
    <property type="entry name" value="HATPase"/>
    <property type="match status" value="1"/>
</dbReference>
<evidence type="ECO:0000256" key="4">
    <source>
        <dbReference type="ARBA" id="ARBA00022679"/>
    </source>
</evidence>
<feature type="domain" description="Histidine kinase" evidence="10">
    <location>
        <begin position="372"/>
        <end position="580"/>
    </location>
</feature>
<dbReference type="Pfam" id="PF00512">
    <property type="entry name" value="HisKA"/>
    <property type="match status" value="1"/>
</dbReference>
<evidence type="ECO:0000313" key="11">
    <source>
        <dbReference type="EMBL" id="GAA0740216.1"/>
    </source>
</evidence>
<evidence type="ECO:0000259" key="10">
    <source>
        <dbReference type="PROSITE" id="PS50109"/>
    </source>
</evidence>
<keyword evidence="5" id="KW-0547">Nucleotide-binding</keyword>
<dbReference type="SUPFAM" id="SSF47384">
    <property type="entry name" value="Homodimeric domain of signal transducing histidine kinase"/>
    <property type="match status" value="1"/>
</dbReference>
<reference evidence="12" key="1">
    <citation type="journal article" date="2019" name="Int. J. Syst. Evol. Microbiol.">
        <title>The Global Catalogue of Microorganisms (GCM) 10K type strain sequencing project: providing services to taxonomists for standard genome sequencing and annotation.</title>
        <authorList>
            <consortium name="The Broad Institute Genomics Platform"/>
            <consortium name="The Broad Institute Genome Sequencing Center for Infectious Disease"/>
            <person name="Wu L."/>
            <person name="Ma J."/>
        </authorList>
    </citation>
    <scope>NUCLEOTIDE SEQUENCE [LARGE SCALE GENOMIC DNA]</scope>
    <source>
        <strain evidence="12">JCM 15503</strain>
    </source>
</reference>
<dbReference type="InterPro" id="IPR036890">
    <property type="entry name" value="HATPase_C_sf"/>
</dbReference>
<dbReference type="InterPro" id="IPR036097">
    <property type="entry name" value="HisK_dim/P_sf"/>
</dbReference>
<evidence type="ECO:0000256" key="7">
    <source>
        <dbReference type="ARBA" id="ARBA00022840"/>
    </source>
</evidence>
<feature type="transmembrane region" description="Helical" evidence="9">
    <location>
        <begin position="280"/>
        <end position="303"/>
    </location>
</feature>
<evidence type="ECO:0000256" key="6">
    <source>
        <dbReference type="ARBA" id="ARBA00022777"/>
    </source>
</evidence>
<dbReference type="Gene3D" id="3.30.565.10">
    <property type="entry name" value="Histidine kinase-like ATPase, C-terminal domain"/>
    <property type="match status" value="1"/>
</dbReference>
<keyword evidence="7" id="KW-0067">ATP-binding</keyword>